<dbReference type="Pfam" id="PF07728">
    <property type="entry name" value="AAA_5"/>
    <property type="match status" value="1"/>
</dbReference>
<dbReference type="GO" id="GO:0005524">
    <property type="term" value="F:ATP binding"/>
    <property type="evidence" value="ECO:0007669"/>
    <property type="project" value="InterPro"/>
</dbReference>
<name>A0AAW5ZZ29_9BIFI</name>
<evidence type="ECO:0000259" key="1">
    <source>
        <dbReference type="Pfam" id="PF07728"/>
    </source>
</evidence>
<evidence type="ECO:0000313" key="3">
    <source>
        <dbReference type="Proteomes" id="UP001211105"/>
    </source>
</evidence>
<dbReference type="PANTHER" id="PTHR37291:SF1">
    <property type="entry name" value="TYPE IV METHYL-DIRECTED RESTRICTION ENZYME ECOKMCRB SUBUNIT"/>
    <property type="match status" value="1"/>
</dbReference>
<dbReference type="PANTHER" id="PTHR37291">
    <property type="entry name" value="5-METHYLCYTOSINE-SPECIFIC RESTRICTION ENZYME B"/>
    <property type="match status" value="1"/>
</dbReference>
<dbReference type="RefSeq" id="WP_271726058.1">
    <property type="nucleotide sequence ID" value="NZ_JAQKGX010000002.1"/>
</dbReference>
<feature type="domain" description="ATPase dynein-related AAA" evidence="1">
    <location>
        <begin position="277"/>
        <end position="451"/>
    </location>
</feature>
<evidence type="ECO:0000313" key="2">
    <source>
        <dbReference type="EMBL" id="MDB1161607.1"/>
    </source>
</evidence>
<dbReference type="InterPro" id="IPR052934">
    <property type="entry name" value="Methyl-DNA_Rec/Restrict_Enz"/>
</dbReference>
<gene>
    <name evidence="2" type="ORF">PL707_04825</name>
</gene>
<dbReference type="InterPro" id="IPR027417">
    <property type="entry name" value="P-loop_NTPase"/>
</dbReference>
<proteinExistence type="predicted"/>
<protein>
    <submittedName>
        <fullName evidence="2">AAA family ATPase</fullName>
    </submittedName>
</protein>
<dbReference type="GO" id="GO:0016887">
    <property type="term" value="F:ATP hydrolysis activity"/>
    <property type="evidence" value="ECO:0007669"/>
    <property type="project" value="InterPro"/>
</dbReference>
<dbReference type="SUPFAM" id="SSF52540">
    <property type="entry name" value="P-loop containing nucleoside triphosphate hydrolases"/>
    <property type="match status" value="1"/>
</dbReference>
<organism evidence="2 3">
    <name type="scientific">Bifidobacterium catenulatum</name>
    <dbReference type="NCBI Taxonomy" id="1686"/>
    <lineage>
        <taxon>Bacteria</taxon>
        <taxon>Bacillati</taxon>
        <taxon>Actinomycetota</taxon>
        <taxon>Actinomycetes</taxon>
        <taxon>Bifidobacteriales</taxon>
        <taxon>Bifidobacteriaceae</taxon>
        <taxon>Bifidobacterium</taxon>
    </lineage>
</organism>
<dbReference type="EMBL" id="JAQKGX010000002">
    <property type="protein sequence ID" value="MDB1161607.1"/>
    <property type="molecule type" value="Genomic_DNA"/>
</dbReference>
<reference evidence="2" key="1">
    <citation type="submission" date="2023-01" db="EMBL/GenBank/DDBJ databases">
        <title>Human gut microbiome strain richness.</title>
        <authorList>
            <person name="Chen-Liaw A."/>
        </authorList>
    </citation>
    <scope>NUCLEOTIDE SEQUENCE</scope>
    <source>
        <strain evidence="2">BSD2780120875st1_E5_BSD2780120875b_170604</strain>
    </source>
</reference>
<sequence length="611" mass="68757">MIIGHIQTQNLIFILTTTQNSGGGQAFLGGSFYDAGGAPHKLKELEGKYAHISFAYCDKDGVTHTVDLGADPETSYPISPRAVGNSQMKLGLSGKIRPSLVVPALLMLPATCGVNMAESLDVSPLTQNNYWLRSMWLECSERNGYVVLTPKDYVFSGCSSKKGSSNNKVIGETKFFLLDFNQRANDIIWAAAHSAFLPLSIGKPLEQISAVLTSNTPFNYEKCAQYTAEIMRSLSQEQPELYSGYSDPLLAIMKILQETESKTVKPLNDIDTPRNWIFFGAPGTGKSHELNRIAEESFSEENISRVTFYPDYTYSQFVGCFKPIAEKTVDENGETVSHITYRYVLGPFLKTYVEARKHPDQNYLLIVEEINRANPAAVFGDIFQLLDRRDDGCSEYSIATPEEMSNQLKEVFKDESTEADKLAIPSNMYIWATMNSADQGVFPMDTAFKRRWDFRYMGIDEGEKKIVKVKNGDVEEKKHLDEINIPCGKHAINWNGFRKAINNFMMSDNLKVNEDKLLGPFFVSPSALNEKRFADVFKDKVILYLYEDACKTKHQKMFRSELKTYAQICDAFNKIDAGIFADGFDASDIYITDEDDDQIIDDDDNQSEAVE</sequence>
<comment type="caution">
    <text evidence="2">The sequence shown here is derived from an EMBL/GenBank/DDBJ whole genome shotgun (WGS) entry which is preliminary data.</text>
</comment>
<dbReference type="InterPro" id="IPR011704">
    <property type="entry name" value="ATPase_dyneun-rel_AAA"/>
</dbReference>
<dbReference type="AlphaFoldDB" id="A0AAW5ZZ29"/>
<dbReference type="Gene3D" id="3.40.50.300">
    <property type="entry name" value="P-loop containing nucleotide triphosphate hydrolases"/>
    <property type="match status" value="1"/>
</dbReference>
<accession>A0AAW5ZZ29</accession>
<dbReference type="Proteomes" id="UP001211105">
    <property type="component" value="Unassembled WGS sequence"/>
</dbReference>